<organism evidence="1 2">
    <name type="scientific">Rubus argutus</name>
    <name type="common">Southern blackberry</name>
    <dbReference type="NCBI Taxonomy" id="59490"/>
    <lineage>
        <taxon>Eukaryota</taxon>
        <taxon>Viridiplantae</taxon>
        <taxon>Streptophyta</taxon>
        <taxon>Embryophyta</taxon>
        <taxon>Tracheophyta</taxon>
        <taxon>Spermatophyta</taxon>
        <taxon>Magnoliopsida</taxon>
        <taxon>eudicotyledons</taxon>
        <taxon>Gunneridae</taxon>
        <taxon>Pentapetalae</taxon>
        <taxon>rosids</taxon>
        <taxon>fabids</taxon>
        <taxon>Rosales</taxon>
        <taxon>Rosaceae</taxon>
        <taxon>Rosoideae</taxon>
        <taxon>Rosoideae incertae sedis</taxon>
        <taxon>Rubus</taxon>
    </lineage>
</organism>
<dbReference type="EMBL" id="JBEDUW010000004">
    <property type="protein sequence ID" value="KAK9931090.1"/>
    <property type="molecule type" value="Genomic_DNA"/>
</dbReference>
<comment type="caution">
    <text evidence="1">The sequence shown here is derived from an EMBL/GenBank/DDBJ whole genome shotgun (WGS) entry which is preliminary data.</text>
</comment>
<reference evidence="1 2" key="1">
    <citation type="journal article" date="2023" name="G3 (Bethesda)">
        <title>A chromosome-length genome assembly and annotation of blackberry (Rubus argutus, cv. 'Hillquist').</title>
        <authorList>
            <person name="Bruna T."/>
            <person name="Aryal R."/>
            <person name="Dudchenko O."/>
            <person name="Sargent D.J."/>
            <person name="Mead D."/>
            <person name="Buti M."/>
            <person name="Cavallini A."/>
            <person name="Hytonen T."/>
            <person name="Andres J."/>
            <person name="Pham M."/>
            <person name="Weisz D."/>
            <person name="Mascagni F."/>
            <person name="Usai G."/>
            <person name="Natali L."/>
            <person name="Bassil N."/>
            <person name="Fernandez G.E."/>
            <person name="Lomsadze A."/>
            <person name="Armour M."/>
            <person name="Olukolu B."/>
            <person name="Poorten T."/>
            <person name="Britton C."/>
            <person name="Davik J."/>
            <person name="Ashrafi H."/>
            <person name="Aiden E.L."/>
            <person name="Borodovsky M."/>
            <person name="Worthington M."/>
        </authorList>
    </citation>
    <scope>NUCLEOTIDE SEQUENCE [LARGE SCALE GENOMIC DNA]</scope>
    <source>
        <strain evidence="1">PI 553951</strain>
    </source>
</reference>
<evidence type="ECO:0000313" key="2">
    <source>
        <dbReference type="Proteomes" id="UP001457282"/>
    </source>
</evidence>
<gene>
    <name evidence="1" type="ORF">M0R45_018385</name>
</gene>
<dbReference type="AlphaFoldDB" id="A0AAW1X413"/>
<proteinExistence type="predicted"/>
<evidence type="ECO:0000313" key="1">
    <source>
        <dbReference type="EMBL" id="KAK9931090.1"/>
    </source>
</evidence>
<accession>A0AAW1X413</accession>
<sequence>MGERIAASGGLGGDWSECGGWALPDLGRGGAYLQVVMVNCRRSWAWCCGGEYGSRTRLSLVVVCLAVSEMAVVRHGFELGGGGKKEGSALEARRS</sequence>
<name>A0AAW1X413_RUBAR</name>
<protein>
    <submittedName>
        <fullName evidence="1">Uncharacterized protein</fullName>
    </submittedName>
</protein>
<dbReference type="Proteomes" id="UP001457282">
    <property type="component" value="Unassembled WGS sequence"/>
</dbReference>
<keyword evidence="2" id="KW-1185">Reference proteome</keyword>